<name>A0ABM6AN46_9PROT</name>
<dbReference type="EMBL" id="CP011121">
    <property type="protein sequence ID" value="ANA15186.1"/>
    <property type="molecule type" value="Genomic_DNA"/>
</dbReference>
<keyword evidence="2" id="KW-0614">Plasmid</keyword>
<organism evidence="2 3">
    <name type="scientific">Acetobacter oryzifermentans</name>
    <dbReference type="NCBI Taxonomy" id="1633874"/>
    <lineage>
        <taxon>Bacteria</taxon>
        <taxon>Pseudomonadati</taxon>
        <taxon>Pseudomonadota</taxon>
        <taxon>Alphaproteobacteria</taxon>
        <taxon>Acetobacterales</taxon>
        <taxon>Acetobacteraceae</taxon>
        <taxon>Acetobacter</taxon>
    </lineage>
</organism>
<keyword evidence="3" id="KW-1185">Reference proteome</keyword>
<accession>A0ABM6AN46</accession>
<sequence>MLMSAFEKPDRLRKRQKRGDSGMSGSVGIVAGVSVRQGNLLLSSGFRKNVENQKIMIIKVIIYQRLMNPFNPDNVLPRS</sequence>
<evidence type="ECO:0000256" key="1">
    <source>
        <dbReference type="SAM" id="MobiDB-lite"/>
    </source>
</evidence>
<evidence type="ECO:0000313" key="3">
    <source>
        <dbReference type="Proteomes" id="UP000076595"/>
    </source>
</evidence>
<proteinExistence type="predicted"/>
<protein>
    <recommendedName>
        <fullName evidence="4">Transposase</fullName>
    </recommendedName>
</protein>
<reference evidence="2 3" key="1">
    <citation type="submission" date="2015-03" db="EMBL/GenBank/DDBJ databases">
        <title>Genome study of Acetobacter sp. SLV-7.</title>
        <authorList>
            <person name="Cho G.Y."/>
            <person name="Jeon C.O."/>
        </authorList>
    </citation>
    <scope>NUCLEOTIDE SEQUENCE [LARGE SCALE GENOMIC DNA]</scope>
    <source>
        <strain evidence="2 3">SLV-7</strain>
        <plasmid evidence="2 3">unnamed1</plasmid>
    </source>
</reference>
<feature type="region of interest" description="Disordered" evidence="1">
    <location>
        <begin position="1"/>
        <end position="23"/>
    </location>
</feature>
<evidence type="ECO:0008006" key="4">
    <source>
        <dbReference type="Google" id="ProtNLM"/>
    </source>
</evidence>
<dbReference type="Proteomes" id="UP000076595">
    <property type="component" value="Plasmid unnamed1"/>
</dbReference>
<gene>
    <name evidence="2" type="ORF">WG31_13725</name>
</gene>
<evidence type="ECO:0000313" key="2">
    <source>
        <dbReference type="EMBL" id="ANA15186.1"/>
    </source>
</evidence>
<geneLocation type="plasmid" evidence="2 3">
    <name>unnamed1</name>
</geneLocation>